<dbReference type="RefSeq" id="WP_143597434.1">
    <property type="nucleotide sequence ID" value="NZ_FYEK01000002.1"/>
</dbReference>
<keyword evidence="5" id="KW-1185">Reference proteome</keyword>
<dbReference type="Proteomes" id="UP000197025">
    <property type="component" value="Unassembled WGS sequence"/>
</dbReference>
<evidence type="ECO:0000313" key="4">
    <source>
        <dbReference type="EMBL" id="SNB49122.1"/>
    </source>
</evidence>
<name>A0A212PQG3_9CHLR</name>
<accession>A0A212PQG3</accession>
<dbReference type="InterPro" id="IPR017871">
    <property type="entry name" value="ABC_transporter-like_CS"/>
</dbReference>
<dbReference type="SMART" id="SM00382">
    <property type="entry name" value="AAA"/>
    <property type="match status" value="1"/>
</dbReference>
<protein>
    <submittedName>
        <fullName evidence="4">Phosphonate transport system ATP-binding protein</fullName>
    </submittedName>
</protein>
<keyword evidence="1" id="KW-0547">Nucleotide-binding</keyword>
<evidence type="ECO:0000256" key="2">
    <source>
        <dbReference type="ARBA" id="ARBA00022840"/>
    </source>
</evidence>
<evidence type="ECO:0000313" key="5">
    <source>
        <dbReference type="Proteomes" id="UP000197025"/>
    </source>
</evidence>
<dbReference type="InterPro" id="IPR003593">
    <property type="entry name" value="AAA+_ATPase"/>
</dbReference>
<reference evidence="5" key="1">
    <citation type="submission" date="2017-06" db="EMBL/GenBank/DDBJ databases">
        <authorList>
            <person name="Varghese N."/>
            <person name="Submissions S."/>
        </authorList>
    </citation>
    <scope>NUCLEOTIDE SEQUENCE [LARGE SCALE GENOMIC DNA]</scope>
    <source>
        <strain evidence="5">JAD2</strain>
    </source>
</reference>
<proteinExistence type="predicted"/>
<dbReference type="PROSITE" id="PS00211">
    <property type="entry name" value="ABC_TRANSPORTER_1"/>
    <property type="match status" value="1"/>
</dbReference>
<dbReference type="PANTHER" id="PTHR24220:SF659">
    <property type="entry name" value="TRANSPORTER, PUTATIVE-RELATED"/>
    <property type="match status" value="1"/>
</dbReference>
<dbReference type="AlphaFoldDB" id="A0A212PQG3"/>
<dbReference type="EMBL" id="FYEK01000002">
    <property type="protein sequence ID" value="SNB49122.1"/>
    <property type="molecule type" value="Genomic_DNA"/>
</dbReference>
<evidence type="ECO:0000256" key="1">
    <source>
        <dbReference type="ARBA" id="ARBA00022741"/>
    </source>
</evidence>
<feature type="domain" description="ABC transporter" evidence="3">
    <location>
        <begin position="19"/>
        <end position="260"/>
    </location>
</feature>
<dbReference type="Gene3D" id="3.40.50.300">
    <property type="entry name" value="P-loop containing nucleotide triphosphate hydrolases"/>
    <property type="match status" value="1"/>
</dbReference>
<evidence type="ECO:0000259" key="3">
    <source>
        <dbReference type="PROSITE" id="PS50893"/>
    </source>
</evidence>
<gene>
    <name evidence="4" type="ORF">SAMN02746019_00029040</name>
</gene>
<dbReference type="Pfam" id="PF00005">
    <property type="entry name" value="ABC_tran"/>
    <property type="match status" value="1"/>
</dbReference>
<dbReference type="SUPFAM" id="SSF52540">
    <property type="entry name" value="P-loop containing nucleoside triphosphate hydrolases"/>
    <property type="match status" value="1"/>
</dbReference>
<dbReference type="GO" id="GO:0022857">
    <property type="term" value="F:transmembrane transporter activity"/>
    <property type="evidence" value="ECO:0007669"/>
    <property type="project" value="TreeGrafter"/>
</dbReference>
<dbReference type="InterPro" id="IPR015854">
    <property type="entry name" value="ABC_transpr_LolD-like"/>
</dbReference>
<keyword evidence="2 4" id="KW-0067">ATP-binding</keyword>
<dbReference type="InterPro" id="IPR003439">
    <property type="entry name" value="ABC_transporter-like_ATP-bd"/>
</dbReference>
<dbReference type="GO" id="GO:0005524">
    <property type="term" value="F:ATP binding"/>
    <property type="evidence" value="ECO:0007669"/>
    <property type="project" value="UniProtKB-KW"/>
</dbReference>
<dbReference type="InParanoid" id="A0A212PQG3"/>
<sequence length="278" mass="30088">MTPSRSSLPGEAPLEAPAIAAEDLWFAYRPGAWILRGVSLRVPPGGFWAIMGPSGAGKTTLMRILAGLLPIPRGRVFVLGHPLHESLPPAMRRMVGYIPQQLGLVRGLTALENVLMGALARHDGWRTALGFFPRAEIERAYALLDALGLAEKAGEKVIRLSGGERQRVAIARTLMQDPQVILADEFVSDLDLPRAAQVLGRVRELARERGLTVILNLHEIQLVQEFADHVAVLKEGRIVHESAAAALSWPALRELIEAPSEPSPVPAVPSLIAVDPRA</sequence>
<dbReference type="PANTHER" id="PTHR24220">
    <property type="entry name" value="IMPORT ATP-BINDING PROTEIN"/>
    <property type="match status" value="1"/>
</dbReference>
<dbReference type="PROSITE" id="PS50893">
    <property type="entry name" value="ABC_TRANSPORTER_2"/>
    <property type="match status" value="1"/>
</dbReference>
<dbReference type="GO" id="GO:0005886">
    <property type="term" value="C:plasma membrane"/>
    <property type="evidence" value="ECO:0007669"/>
    <property type="project" value="TreeGrafter"/>
</dbReference>
<organism evidence="4 5">
    <name type="scientific">Thermoflexus hugenholtzii JAD2</name>
    <dbReference type="NCBI Taxonomy" id="877466"/>
    <lineage>
        <taxon>Bacteria</taxon>
        <taxon>Bacillati</taxon>
        <taxon>Chloroflexota</taxon>
        <taxon>Thermoflexia</taxon>
        <taxon>Thermoflexales</taxon>
        <taxon>Thermoflexaceae</taxon>
        <taxon>Thermoflexus</taxon>
    </lineage>
</organism>
<dbReference type="InterPro" id="IPR027417">
    <property type="entry name" value="P-loop_NTPase"/>
</dbReference>
<dbReference type="OrthoDB" id="9787851at2"/>
<dbReference type="GO" id="GO:0016887">
    <property type="term" value="F:ATP hydrolysis activity"/>
    <property type="evidence" value="ECO:0007669"/>
    <property type="project" value="InterPro"/>
</dbReference>